<protein>
    <submittedName>
        <fullName evidence="1">Uncharacterized protein</fullName>
    </submittedName>
</protein>
<dbReference type="AlphaFoldDB" id="A0A0C1Q774"/>
<evidence type="ECO:0000313" key="1">
    <source>
        <dbReference type="EMBL" id="KID56551.1"/>
    </source>
</evidence>
<name>A0A0C1Q774_9GAMM</name>
<organism evidence="1 2">
    <name type="scientific">Pseudoalteromonas luteoviolacea</name>
    <dbReference type="NCBI Taxonomy" id="43657"/>
    <lineage>
        <taxon>Bacteria</taxon>
        <taxon>Pseudomonadati</taxon>
        <taxon>Pseudomonadota</taxon>
        <taxon>Gammaproteobacteria</taxon>
        <taxon>Alteromonadales</taxon>
        <taxon>Pseudoalteromonadaceae</taxon>
        <taxon>Pseudoalteromonas</taxon>
    </lineage>
</organism>
<sequence>MLVWDAVSCAPDLSVISIFKGKALSQFEFTIGYLEKRLNLLVQKLKTEDFNQQVLDEKLDIELAIKSLKFNVEYGISVSDTVKVLPSHTEQNYGEWFEYRIMNDHETDDVNKWTKVKDSKGLCITASPGDLLVIKSV</sequence>
<accession>A0A0C1Q774</accession>
<comment type="caution">
    <text evidence="1">The sequence shown here is derived from an EMBL/GenBank/DDBJ whole genome shotgun (WGS) entry which is preliminary data.</text>
</comment>
<dbReference type="Proteomes" id="UP000031327">
    <property type="component" value="Unassembled WGS sequence"/>
</dbReference>
<gene>
    <name evidence="1" type="ORF">JF50_11450</name>
</gene>
<dbReference type="EMBL" id="JWIC01000006">
    <property type="protein sequence ID" value="KID56551.1"/>
    <property type="molecule type" value="Genomic_DNA"/>
</dbReference>
<reference evidence="1 2" key="1">
    <citation type="submission" date="2014-12" db="EMBL/GenBank/DDBJ databases">
        <title>Draft Genome Sequence of Pseudoalteromonas luteoviolacea HI1.</title>
        <authorList>
            <person name="Asahina A.Y."/>
            <person name="Hadfield M.G."/>
        </authorList>
    </citation>
    <scope>NUCLEOTIDE SEQUENCE [LARGE SCALE GENOMIC DNA]</scope>
    <source>
        <strain evidence="1 2">HI1</strain>
    </source>
</reference>
<evidence type="ECO:0000313" key="2">
    <source>
        <dbReference type="Proteomes" id="UP000031327"/>
    </source>
</evidence>
<proteinExistence type="predicted"/>